<evidence type="ECO:0000313" key="17">
    <source>
        <dbReference type="EMBL" id="PTU72749.1"/>
    </source>
</evidence>
<dbReference type="GO" id="GO:0046474">
    <property type="term" value="P:glycerophospholipid biosynthetic process"/>
    <property type="evidence" value="ECO:0007669"/>
    <property type="project" value="TreeGrafter"/>
</dbReference>
<keyword evidence="11 16" id="KW-0472">Membrane</keyword>
<evidence type="ECO:0000256" key="1">
    <source>
        <dbReference type="ARBA" id="ARBA00004141"/>
    </source>
</evidence>
<evidence type="ECO:0000256" key="7">
    <source>
        <dbReference type="ARBA" id="ARBA00022679"/>
    </source>
</evidence>
<keyword evidence="9 16" id="KW-1133">Transmembrane helix</keyword>
<comment type="subcellular location">
    <subcellularLocation>
        <location evidence="1">Membrane</location>
        <topology evidence="1">Multi-pass membrane protein</topology>
    </subcellularLocation>
</comment>
<feature type="transmembrane region" description="Helical" evidence="16">
    <location>
        <begin position="38"/>
        <end position="56"/>
    </location>
</feature>
<proteinExistence type="inferred from homology"/>
<keyword evidence="8 16" id="KW-0812">Transmembrane</keyword>
<accession>A0A2T5P4S5</accession>
<organism evidence="17 18">
    <name type="scientific">Pseudomonas mangrovi</name>
    <dbReference type="NCBI Taxonomy" id="2161748"/>
    <lineage>
        <taxon>Bacteria</taxon>
        <taxon>Pseudomonadati</taxon>
        <taxon>Pseudomonadota</taxon>
        <taxon>Gammaproteobacteria</taxon>
        <taxon>Pseudomonadales</taxon>
        <taxon>Pseudomonadaceae</taxon>
        <taxon>Pseudomonas</taxon>
    </lineage>
</organism>
<dbReference type="GO" id="GO:0016020">
    <property type="term" value="C:membrane"/>
    <property type="evidence" value="ECO:0007669"/>
    <property type="project" value="UniProtKB-SubCell"/>
</dbReference>
<comment type="pathway">
    <text evidence="2">Phospholipid metabolism; phosphatidylglycerol biosynthesis; phosphatidylglycerol from CDP-diacylglycerol: step 1/2.</text>
</comment>
<evidence type="ECO:0000256" key="15">
    <source>
        <dbReference type="RuleBase" id="RU003750"/>
    </source>
</evidence>
<evidence type="ECO:0000256" key="16">
    <source>
        <dbReference type="SAM" id="Phobius"/>
    </source>
</evidence>
<dbReference type="Proteomes" id="UP000244064">
    <property type="component" value="Unassembled WGS sequence"/>
</dbReference>
<keyword evidence="13" id="KW-1208">Phospholipid metabolism</keyword>
<dbReference type="Gene3D" id="1.20.120.1760">
    <property type="match status" value="1"/>
</dbReference>
<comment type="catalytic activity">
    <reaction evidence="14">
        <text>a CDP-1,2-diacyl-sn-glycerol + sn-glycerol 3-phosphate = a 1,2-diacyl-sn-glycero-3-phospho-(1'-sn-glycero-3'-phosphate) + CMP + H(+)</text>
        <dbReference type="Rhea" id="RHEA:12593"/>
        <dbReference type="ChEBI" id="CHEBI:15378"/>
        <dbReference type="ChEBI" id="CHEBI:57597"/>
        <dbReference type="ChEBI" id="CHEBI:58332"/>
        <dbReference type="ChEBI" id="CHEBI:60110"/>
        <dbReference type="ChEBI" id="CHEBI:60377"/>
        <dbReference type="EC" id="2.7.8.5"/>
    </reaction>
</comment>
<keyword evidence="10" id="KW-0443">Lipid metabolism</keyword>
<dbReference type="InterPro" id="IPR004570">
    <property type="entry name" value="Phosphatidylglycerol_P_synth"/>
</dbReference>
<evidence type="ECO:0000256" key="13">
    <source>
        <dbReference type="ARBA" id="ARBA00023264"/>
    </source>
</evidence>
<keyword evidence="6" id="KW-0444">Lipid biosynthesis</keyword>
<dbReference type="InterPro" id="IPR050324">
    <property type="entry name" value="CDP-alcohol_PTase-I"/>
</dbReference>
<feature type="transmembrane region" description="Helical" evidence="16">
    <location>
        <begin position="12"/>
        <end position="32"/>
    </location>
</feature>
<comment type="caution">
    <text evidence="17">The sequence shown here is derived from an EMBL/GenBank/DDBJ whole genome shotgun (WGS) entry which is preliminary data.</text>
</comment>
<evidence type="ECO:0000313" key="18">
    <source>
        <dbReference type="Proteomes" id="UP000244064"/>
    </source>
</evidence>
<keyword evidence="18" id="KW-1185">Reference proteome</keyword>
<evidence type="ECO:0000256" key="2">
    <source>
        <dbReference type="ARBA" id="ARBA00005042"/>
    </source>
</evidence>
<protein>
    <recommendedName>
        <fullName evidence="5">CDP-diacylglycerol--glycerol-3-phosphate 3-phosphatidyltransferase</fullName>
        <ecNumber evidence="4">2.7.8.5</ecNumber>
    </recommendedName>
</protein>
<dbReference type="EC" id="2.7.8.5" evidence="4"/>
<evidence type="ECO:0000256" key="10">
    <source>
        <dbReference type="ARBA" id="ARBA00023098"/>
    </source>
</evidence>
<dbReference type="InterPro" id="IPR043130">
    <property type="entry name" value="CDP-OH_PTrfase_TM_dom"/>
</dbReference>
<keyword evidence="7 15" id="KW-0808">Transferase</keyword>
<evidence type="ECO:0000256" key="4">
    <source>
        <dbReference type="ARBA" id="ARBA00013170"/>
    </source>
</evidence>
<dbReference type="PANTHER" id="PTHR14269">
    <property type="entry name" value="CDP-DIACYLGLYCEROL--GLYCEROL-3-PHOSPHATE 3-PHOSPHATIDYLTRANSFERASE-RELATED"/>
    <property type="match status" value="1"/>
</dbReference>
<name>A0A2T5P4S5_9PSED</name>
<evidence type="ECO:0000256" key="12">
    <source>
        <dbReference type="ARBA" id="ARBA00023209"/>
    </source>
</evidence>
<evidence type="ECO:0000256" key="8">
    <source>
        <dbReference type="ARBA" id="ARBA00022692"/>
    </source>
</evidence>
<evidence type="ECO:0000256" key="3">
    <source>
        <dbReference type="ARBA" id="ARBA00010441"/>
    </source>
</evidence>
<evidence type="ECO:0000256" key="11">
    <source>
        <dbReference type="ARBA" id="ARBA00023136"/>
    </source>
</evidence>
<feature type="transmembrane region" description="Helical" evidence="16">
    <location>
        <begin position="77"/>
        <end position="96"/>
    </location>
</feature>
<dbReference type="AlphaFoldDB" id="A0A2T5P4S5"/>
<sequence length="190" mass="21174">MRSVQGLPWHQIPNLLTVARMLLSLPITFMLLGERYSPALLLFAVAGISDALDGFLARRFAWTSRLGSMLDPLADKLLLVTAYLCLTLVQVLPWWLTLLILLRDLLILIGAACYRLLVGRLEFRPSWLGKCSTVAQIILIIAVLLELSLLPAFALVREPMVLLVAALALASGAHYVWRWSLNFRLARQGA</sequence>
<dbReference type="RefSeq" id="WP_108109237.1">
    <property type="nucleotide sequence ID" value="NZ_QASN01000022.1"/>
</dbReference>
<dbReference type="PANTHER" id="PTHR14269:SF11">
    <property type="entry name" value="CDP-DIACYLGLYCEROL--GLYCEROL-3-PHOSPHATE 3-PHOSPHATIDYLTRANSFERASE"/>
    <property type="match status" value="1"/>
</dbReference>
<dbReference type="PROSITE" id="PS00379">
    <property type="entry name" value="CDP_ALCOHOL_P_TRANSF"/>
    <property type="match status" value="1"/>
</dbReference>
<keyword evidence="12" id="KW-0594">Phospholipid biosynthesis</keyword>
<evidence type="ECO:0000256" key="9">
    <source>
        <dbReference type="ARBA" id="ARBA00022989"/>
    </source>
</evidence>
<feature type="transmembrane region" description="Helical" evidence="16">
    <location>
        <begin position="160"/>
        <end position="177"/>
    </location>
</feature>
<dbReference type="OrthoDB" id="9796672at2"/>
<evidence type="ECO:0000256" key="6">
    <source>
        <dbReference type="ARBA" id="ARBA00022516"/>
    </source>
</evidence>
<evidence type="ECO:0000256" key="14">
    <source>
        <dbReference type="ARBA" id="ARBA00048586"/>
    </source>
</evidence>
<dbReference type="GO" id="GO:0008444">
    <property type="term" value="F:CDP-diacylglycerol-glycerol-3-phosphate 3-phosphatidyltransferase activity"/>
    <property type="evidence" value="ECO:0007669"/>
    <property type="project" value="UniProtKB-EC"/>
</dbReference>
<dbReference type="InterPro" id="IPR000462">
    <property type="entry name" value="CDP-OH_P_trans"/>
</dbReference>
<dbReference type="InterPro" id="IPR048254">
    <property type="entry name" value="CDP_ALCOHOL_P_TRANSF_CS"/>
</dbReference>
<dbReference type="Pfam" id="PF01066">
    <property type="entry name" value="CDP-OH_P_transf"/>
    <property type="match status" value="1"/>
</dbReference>
<feature type="transmembrane region" description="Helical" evidence="16">
    <location>
        <begin position="133"/>
        <end position="154"/>
    </location>
</feature>
<dbReference type="EMBL" id="QASN01000022">
    <property type="protein sequence ID" value="PTU72749.1"/>
    <property type="molecule type" value="Genomic_DNA"/>
</dbReference>
<evidence type="ECO:0000256" key="5">
    <source>
        <dbReference type="ARBA" id="ARBA00014944"/>
    </source>
</evidence>
<gene>
    <name evidence="17" type="ORF">DBO85_18525</name>
</gene>
<dbReference type="PIRSF" id="PIRSF000847">
    <property type="entry name" value="Phos_ph_gly_syn"/>
    <property type="match status" value="1"/>
</dbReference>
<comment type="similarity">
    <text evidence="3 15">Belongs to the CDP-alcohol phosphatidyltransferase class-I family.</text>
</comment>
<reference evidence="17 18" key="1">
    <citation type="submission" date="2018-04" db="EMBL/GenBank/DDBJ databases">
        <title>Pseudomonas sp. nov., isolated from mangrove soil.</title>
        <authorList>
            <person name="Chen C."/>
        </authorList>
    </citation>
    <scope>NUCLEOTIDE SEQUENCE [LARGE SCALE GENOMIC DNA]</scope>
    <source>
        <strain evidence="17 18">TC-11</strain>
    </source>
</reference>